<gene>
    <name evidence="2" type="ORF">KGD84_22670</name>
</gene>
<dbReference type="Pfam" id="PF10861">
    <property type="entry name" value="DUF2784"/>
    <property type="match status" value="1"/>
</dbReference>
<dbReference type="InterPro" id="IPR021218">
    <property type="entry name" value="DUF2784"/>
</dbReference>
<keyword evidence="1" id="KW-0812">Transmembrane</keyword>
<evidence type="ECO:0000256" key="1">
    <source>
        <dbReference type="SAM" id="Phobius"/>
    </source>
</evidence>
<protein>
    <submittedName>
        <fullName evidence="2">DUF2784 domain-containing protein</fullName>
    </submittedName>
</protein>
<keyword evidence="3" id="KW-1185">Reference proteome</keyword>
<feature type="transmembrane region" description="Helical" evidence="1">
    <location>
        <begin position="35"/>
        <end position="55"/>
    </location>
</feature>
<dbReference type="RefSeq" id="WP_220562444.1">
    <property type="nucleotide sequence ID" value="NZ_CP074133.1"/>
</dbReference>
<accession>A0ABX8BGF2</accession>
<reference evidence="2 3" key="1">
    <citation type="submission" date="2021-05" db="EMBL/GenBank/DDBJ databases">
        <title>Direct Submission.</title>
        <authorList>
            <person name="Li K."/>
            <person name="Gao J."/>
        </authorList>
    </citation>
    <scope>NUCLEOTIDE SEQUENCE [LARGE SCALE GENOMIC DNA]</scope>
    <source>
        <strain evidence="2 3">Mg02</strain>
    </source>
</reference>
<proteinExistence type="predicted"/>
<dbReference type="Proteomes" id="UP000676079">
    <property type="component" value="Chromosome"/>
</dbReference>
<sequence length="141" mass="15053">MAYRIIGDAAMLLHFAFILYIALGGFLAWKWPRTLWAHLAVAAYGLAISVFAWTCPLTLVENWGRENAGQAGLAEEGFIDHYLTGVIYPAEALREAQAAVGALVVLSWAGHAVLTARRRRARAGTGAGGGAGVEAEVRTDT</sequence>
<keyword evidence="1" id="KW-0472">Membrane</keyword>
<feature type="transmembrane region" description="Helical" evidence="1">
    <location>
        <begin position="12"/>
        <end position="29"/>
    </location>
</feature>
<dbReference type="EMBL" id="CP074133">
    <property type="protein sequence ID" value="QUX21221.1"/>
    <property type="molecule type" value="Genomic_DNA"/>
</dbReference>
<evidence type="ECO:0000313" key="3">
    <source>
        <dbReference type="Proteomes" id="UP000676079"/>
    </source>
</evidence>
<name>A0ABX8BGF2_9ACTN</name>
<evidence type="ECO:0000313" key="2">
    <source>
        <dbReference type="EMBL" id="QUX21221.1"/>
    </source>
</evidence>
<organism evidence="2 3">
    <name type="scientific">Nocardiopsis changdeensis</name>
    <dbReference type="NCBI Taxonomy" id="2831969"/>
    <lineage>
        <taxon>Bacteria</taxon>
        <taxon>Bacillati</taxon>
        <taxon>Actinomycetota</taxon>
        <taxon>Actinomycetes</taxon>
        <taxon>Streptosporangiales</taxon>
        <taxon>Nocardiopsidaceae</taxon>
        <taxon>Nocardiopsis</taxon>
    </lineage>
</organism>
<keyword evidence="1" id="KW-1133">Transmembrane helix</keyword>